<evidence type="ECO:0000313" key="8">
    <source>
        <dbReference type="Proteomes" id="UP001595878"/>
    </source>
</evidence>
<protein>
    <submittedName>
        <fullName evidence="7">RDD family protein</fullName>
    </submittedName>
</protein>
<evidence type="ECO:0000256" key="1">
    <source>
        <dbReference type="ARBA" id="ARBA00004141"/>
    </source>
</evidence>
<proteinExistence type="predicted"/>
<keyword evidence="3 5" id="KW-1133">Transmembrane helix</keyword>
<reference evidence="8" key="1">
    <citation type="journal article" date="2019" name="Int. J. Syst. Evol. Microbiol.">
        <title>The Global Catalogue of Microorganisms (GCM) 10K type strain sequencing project: providing services to taxonomists for standard genome sequencing and annotation.</title>
        <authorList>
            <consortium name="The Broad Institute Genomics Platform"/>
            <consortium name="The Broad Institute Genome Sequencing Center for Infectious Disease"/>
            <person name="Wu L."/>
            <person name="Ma J."/>
        </authorList>
    </citation>
    <scope>NUCLEOTIDE SEQUENCE [LARGE SCALE GENOMIC DNA]</scope>
    <source>
        <strain evidence="8">CGMCC 4.7427</strain>
    </source>
</reference>
<sequence length="149" mass="16777">MIYKTNLKRRFLAGFIDYTIIYSLTFLLIFAFGTPDVEGTYHLNGLPALIPVTGWLILTVVFESLLGGTLGNSIMGLKVLPANMKIRNLTFKESLKRHLLDPIDMFMFGLIAIITINNTDKRQRLGDIWANTIVVKASDITPIKNSIFK</sequence>
<evidence type="ECO:0000313" key="7">
    <source>
        <dbReference type="EMBL" id="MFC4689420.1"/>
    </source>
</evidence>
<accession>A0ABV9L735</accession>
<keyword evidence="2 5" id="KW-0812">Transmembrane</keyword>
<feature type="transmembrane region" description="Helical" evidence="5">
    <location>
        <begin position="52"/>
        <end position="77"/>
    </location>
</feature>
<dbReference type="Pfam" id="PF06271">
    <property type="entry name" value="RDD"/>
    <property type="match status" value="1"/>
</dbReference>
<feature type="domain" description="RDD" evidence="6">
    <location>
        <begin position="7"/>
        <end position="131"/>
    </location>
</feature>
<dbReference type="EMBL" id="JBHSHB010000007">
    <property type="protein sequence ID" value="MFC4689420.1"/>
    <property type="molecule type" value="Genomic_DNA"/>
</dbReference>
<organism evidence="7 8">
    <name type="scientific">Dokdonia genika</name>
    <dbReference type="NCBI Taxonomy" id="308113"/>
    <lineage>
        <taxon>Bacteria</taxon>
        <taxon>Pseudomonadati</taxon>
        <taxon>Bacteroidota</taxon>
        <taxon>Flavobacteriia</taxon>
        <taxon>Flavobacteriales</taxon>
        <taxon>Flavobacteriaceae</taxon>
        <taxon>Dokdonia</taxon>
    </lineage>
</organism>
<comment type="caution">
    <text evidence="7">The sequence shown here is derived from an EMBL/GenBank/DDBJ whole genome shotgun (WGS) entry which is preliminary data.</text>
</comment>
<keyword evidence="8" id="KW-1185">Reference proteome</keyword>
<evidence type="ECO:0000256" key="5">
    <source>
        <dbReference type="SAM" id="Phobius"/>
    </source>
</evidence>
<dbReference type="Proteomes" id="UP001595878">
    <property type="component" value="Unassembled WGS sequence"/>
</dbReference>
<dbReference type="RefSeq" id="WP_380031969.1">
    <property type="nucleotide sequence ID" value="NZ_JBHSHB010000007.1"/>
</dbReference>
<evidence type="ECO:0000256" key="4">
    <source>
        <dbReference type="ARBA" id="ARBA00023136"/>
    </source>
</evidence>
<name>A0ABV9L735_9FLAO</name>
<dbReference type="PANTHER" id="PTHR38480">
    <property type="entry name" value="SLR0254 PROTEIN"/>
    <property type="match status" value="1"/>
</dbReference>
<feature type="transmembrane region" description="Helical" evidence="5">
    <location>
        <begin position="12"/>
        <end position="32"/>
    </location>
</feature>
<evidence type="ECO:0000256" key="2">
    <source>
        <dbReference type="ARBA" id="ARBA00022692"/>
    </source>
</evidence>
<dbReference type="InterPro" id="IPR010432">
    <property type="entry name" value="RDD"/>
</dbReference>
<evidence type="ECO:0000256" key="3">
    <source>
        <dbReference type="ARBA" id="ARBA00022989"/>
    </source>
</evidence>
<evidence type="ECO:0000259" key="6">
    <source>
        <dbReference type="Pfam" id="PF06271"/>
    </source>
</evidence>
<dbReference type="PANTHER" id="PTHR38480:SF1">
    <property type="entry name" value="SLR0254 PROTEIN"/>
    <property type="match status" value="1"/>
</dbReference>
<keyword evidence="4 5" id="KW-0472">Membrane</keyword>
<comment type="subcellular location">
    <subcellularLocation>
        <location evidence="1">Membrane</location>
        <topology evidence="1">Multi-pass membrane protein</topology>
    </subcellularLocation>
</comment>
<gene>
    <name evidence="7" type="ORF">ACFO5T_03150</name>
</gene>